<dbReference type="PANTHER" id="PTHR42850">
    <property type="entry name" value="METALLOPHOSPHOESTERASE"/>
    <property type="match status" value="1"/>
</dbReference>
<keyword evidence="3" id="KW-1185">Reference proteome</keyword>
<dbReference type="InterPro" id="IPR029052">
    <property type="entry name" value="Metallo-depent_PP-like"/>
</dbReference>
<dbReference type="PRINTS" id="PR00114">
    <property type="entry name" value="STPHPHTASE"/>
</dbReference>
<evidence type="ECO:0000313" key="3">
    <source>
        <dbReference type="Proteomes" id="UP001171945"/>
    </source>
</evidence>
<sequence length="299" mass="33742">QSLYHIKRERFKRITIIDSVEKINAVEIKRVPMSNNRKDERGPFDIIGDVHGCFDELIELLEQLGYFINGDLTHYTVTHPKGRKAIFVGDLVDRGPKNPQVLRLVMDMIAADTAFCVSGNHDVKLKRKLKGKNVKLTHGLADTVQQLESFPPEFHRETLDFIEQLVSHYLFDNGNLVVAHAGMKEELQGRTSGKVREFALYGGTTGEMDEFGLPVRLNWAAAYRGKAIVVYGHTPVQKAEWLNNTLCIDTGCVFGGKLTALRYPEKELVSVPAKYTYYKSIKPFIPEEALAPPLVSKKK</sequence>
<comment type="caution">
    <text evidence="2">The sequence shown here is derived from an EMBL/GenBank/DDBJ whole genome shotgun (WGS) entry which is preliminary data.</text>
</comment>
<evidence type="ECO:0000313" key="2">
    <source>
        <dbReference type="EMBL" id="MDM8562591.1"/>
    </source>
</evidence>
<name>A0ABT7VSR8_9GAMM</name>
<dbReference type="EMBL" id="JAUCGM010000211">
    <property type="protein sequence ID" value="MDM8562591.1"/>
    <property type="molecule type" value="Genomic_DNA"/>
</dbReference>
<protein>
    <submittedName>
        <fullName evidence="2">Metallophosphoesterase</fullName>
    </submittedName>
</protein>
<dbReference type="InterPro" id="IPR006186">
    <property type="entry name" value="Ser/Thr-sp_prot-phosphatase"/>
</dbReference>
<dbReference type="CDD" id="cd07423">
    <property type="entry name" value="MPP_Prp_like"/>
    <property type="match status" value="1"/>
</dbReference>
<dbReference type="InterPro" id="IPR004843">
    <property type="entry name" value="Calcineurin-like_PHP"/>
</dbReference>
<reference evidence="2" key="1">
    <citation type="submission" date="2023-06" db="EMBL/GenBank/DDBJ databases">
        <title>Uncultivated large filamentous bacteria from sulfidic sediments reveal new species and different genomic features in energy metabolism and defense.</title>
        <authorList>
            <person name="Fonseca A."/>
        </authorList>
    </citation>
    <scope>NUCLEOTIDE SEQUENCE</scope>
    <source>
        <strain evidence="2">HSG4</strain>
    </source>
</reference>
<organism evidence="2 3">
    <name type="scientific">Candidatus Marithioploca araucensis</name>
    <dbReference type="NCBI Taxonomy" id="70273"/>
    <lineage>
        <taxon>Bacteria</taxon>
        <taxon>Pseudomonadati</taxon>
        <taxon>Pseudomonadota</taxon>
        <taxon>Gammaproteobacteria</taxon>
        <taxon>Thiotrichales</taxon>
        <taxon>Thiotrichaceae</taxon>
        <taxon>Candidatus Marithioploca</taxon>
    </lineage>
</organism>
<dbReference type="PANTHER" id="PTHR42850:SF7">
    <property type="entry name" value="BIS(5'-NUCLEOSYL)-TETRAPHOSPHATASE PRPE [ASYMMETRICAL]"/>
    <property type="match status" value="1"/>
</dbReference>
<dbReference type="Pfam" id="PF00149">
    <property type="entry name" value="Metallophos"/>
    <property type="match status" value="1"/>
</dbReference>
<feature type="domain" description="Calcineurin-like phosphoesterase" evidence="1">
    <location>
        <begin position="43"/>
        <end position="236"/>
    </location>
</feature>
<dbReference type="InterPro" id="IPR041780">
    <property type="entry name" value="MPP_PrpE-like"/>
</dbReference>
<gene>
    <name evidence="2" type="ORF">QUF54_04475</name>
</gene>
<dbReference type="InterPro" id="IPR050126">
    <property type="entry name" value="Ap4A_hydrolase"/>
</dbReference>
<evidence type="ECO:0000259" key="1">
    <source>
        <dbReference type="Pfam" id="PF00149"/>
    </source>
</evidence>
<proteinExistence type="predicted"/>
<accession>A0ABT7VSR8</accession>
<dbReference type="Gene3D" id="3.60.21.10">
    <property type="match status" value="1"/>
</dbReference>
<dbReference type="SUPFAM" id="SSF56300">
    <property type="entry name" value="Metallo-dependent phosphatases"/>
    <property type="match status" value="1"/>
</dbReference>
<feature type="non-terminal residue" evidence="2">
    <location>
        <position position="1"/>
    </location>
</feature>
<dbReference type="Proteomes" id="UP001171945">
    <property type="component" value="Unassembled WGS sequence"/>
</dbReference>